<reference evidence="2" key="2">
    <citation type="submission" date="2021-04" db="EMBL/GenBank/DDBJ databases">
        <authorList>
            <person name="Gilroy R."/>
        </authorList>
    </citation>
    <scope>NUCLEOTIDE SEQUENCE</scope>
    <source>
        <strain evidence="2">A6-441</strain>
    </source>
</reference>
<reference evidence="2" key="1">
    <citation type="journal article" date="2021" name="PeerJ">
        <title>Extensive microbial diversity within the chicken gut microbiome revealed by metagenomics and culture.</title>
        <authorList>
            <person name="Gilroy R."/>
            <person name="Ravi A."/>
            <person name="Getino M."/>
            <person name="Pursley I."/>
            <person name="Horton D.L."/>
            <person name="Alikhan N.F."/>
            <person name="Baker D."/>
            <person name="Gharbi K."/>
            <person name="Hall N."/>
            <person name="Watson M."/>
            <person name="Adriaenssens E.M."/>
            <person name="Foster-Nyarko E."/>
            <person name="Jarju S."/>
            <person name="Secka A."/>
            <person name="Antonio M."/>
            <person name="Oren A."/>
            <person name="Chaudhuri R.R."/>
            <person name="La Ragione R."/>
            <person name="Hildebrand F."/>
            <person name="Pallen M.J."/>
        </authorList>
    </citation>
    <scope>NUCLEOTIDE SEQUENCE</scope>
    <source>
        <strain evidence="2">A6-441</strain>
    </source>
</reference>
<dbReference type="AlphaFoldDB" id="A0A9E2L0F6"/>
<keyword evidence="1" id="KW-0732">Signal</keyword>
<organism evidence="2 3">
    <name type="scientific">Candidatus Fusobacterium pullicola</name>
    <dbReference type="NCBI Taxonomy" id="2838601"/>
    <lineage>
        <taxon>Bacteria</taxon>
        <taxon>Fusobacteriati</taxon>
        <taxon>Fusobacteriota</taxon>
        <taxon>Fusobacteriia</taxon>
        <taxon>Fusobacteriales</taxon>
        <taxon>Fusobacteriaceae</taxon>
        <taxon>Fusobacterium</taxon>
    </lineage>
</organism>
<gene>
    <name evidence="2" type="ORF">IAA47_09690</name>
</gene>
<dbReference type="Proteomes" id="UP000724657">
    <property type="component" value="Unassembled WGS sequence"/>
</dbReference>
<accession>A0A9E2L0F6</accession>
<protein>
    <submittedName>
        <fullName evidence="2">Uncharacterized protein</fullName>
    </submittedName>
</protein>
<comment type="caution">
    <text evidence="2">The sequence shown here is derived from an EMBL/GenBank/DDBJ whole genome shotgun (WGS) entry which is preliminary data.</text>
</comment>
<proteinExistence type="predicted"/>
<evidence type="ECO:0000313" key="2">
    <source>
        <dbReference type="EMBL" id="MBU3843233.1"/>
    </source>
</evidence>
<sequence length="229" mass="26173">MKGKKIVSFLFCLLSLKSYSYMNVSPLIFDKRIDNGGEVQEYYVTNALSHKTSYRIYLEKGNENDMSEWIEYYPRNLNLEAGETGKVKLYIEAPENTKDGEYTAILGVKEVNTPNVERGGNLSIYTNLKIELAGFVGDLKPQIEVEDIKVENNQLSMKIINKGEIRTKLEVFLENSKESEKYLGSIRLLKGYEKIFLTKISTEIKKGSKVCLRSLNGELIKEIEMKGEK</sequence>
<evidence type="ECO:0000256" key="1">
    <source>
        <dbReference type="SAM" id="SignalP"/>
    </source>
</evidence>
<feature type="signal peptide" evidence="1">
    <location>
        <begin position="1"/>
        <end position="20"/>
    </location>
</feature>
<evidence type="ECO:0000313" key="3">
    <source>
        <dbReference type="Proteomes" id="UP000724657"/>
    </source>
</evidence>
<feature type="chain" id="PRO_5038407552" evidence="1">
    <location>
        <begin position="21"/>
        <end position="229"/>
    </location>
</feature>
<name>A0A9E2L0F6_9FUSO</name>
<dbReference type="EMBL" id="JAHLFN010000084">
    <property type="protein sequence ID" value="MBU3843233.1"/>
    <property type="molecule type" value="Genomic_DNA"/>
</dbReference>